<dbReference type="PROSITE" id="PS51186">
    <property type="entry name" value="GNAT"/>
    <property type="match status" value="1"/>
</dbReference>
<dbReference type="InterPro" id="IPR016181">
    <property type="entry name" value="Acyl_CoA_acyltransferase"/>
</dbReference>
<gene>
    <name evidence="4" type="ORF">A9179_09475</name>
</gene>
<accession>A0ABR7S1S4</accession>
<organism evidence="4 5">
    <name type="scientific">Aquipseudomonas alcaligenes</name>
    <name type="common">Pseudomonas alcaligenes</name>
    <dbReference type="NCBI Taxonomy" id="43263"/>
    <lineage>
        <taxon>Bacteria</taxon>
        <taxon>Pseudomonadati</taxon>
        <taxon>Pseudomonadota</taxon>
        <taxon>Gammaproteobacteria</taxon>
        <taxon>Pseudomonadales</taxon>
        <taxon>Pseudomonadaceae</taxon>
        <taxon>Aquipseudomonas</taxon>
    </lineage>
</organism>
<proteinExistence type="predicted"/>
<reference evidence="4 5" key="1">
    <citation type="submission" date="2016-06" db="EMBL/GenBank/DDBJ databases">
        <authorList>
            <person name="Ramos C."/>
            <person name="Pintado A."/>
            <person name="Crespo-Gomez J.I."/>
        </authorList>
    </citation>
    <scope>NUCLEOTIDE SEQUENCE [LARGE SCALE GENOMIC DNA]</scope>
    <source>
        <strain evidence="4 5">AVO110</strain>
    </source>
</reference>
<dbReference type="InterPro" id="IPR051016">
    <property type="entry name" value="Diverse_Substrate_AcTransf"/>
</dbReference>
<dbReference type="SUPFAM" id="SSF55729">
    <property type="entry name" value="Acyl-CoA N-acyltransferases (Nat)"/>
    <property type="match status" value="1"/>
</dbReference>
<protein>
    <submittedName>
        <fullName evidence="4">GCN5 family acetyltransferase</fullName>
    </submittedName>
</protein>
<evidence type="ECO:0000256" key="2">
    <source>
        <dbReference type="ARBA" id="ARBA00023315"/>
    </source>
</evidence>
<evidence type="ECO:0000256" key="1">
    <source>
        <dbReference type="ARBA" id="ARBA00022679"/>
    </source>
</evidence>
<dbReference type="InterPro" id="IPR000182">
    <property type="entry name" value="GNAT_dom"/>
</dbReference>
<name>A0ABR7S1S4_AQUAC</name>
<dbReference type="PANTHER" id="PTHR10545">
    <property type="entry name" value="DIAMINE N-ACETYLTRANSFERASE"/>
    <property type="match status" value="1"/>
</dbReference>
<dbReference type="Pfam" id="PF00583">
    <property type="entry name" value="Acetyltransf_1"/>
    <property type="match status" value="1"/>
</dbReference>
<keyword evidence="5" id="KW-1185">Reference proteome</keyword>
<comment type="caution">
    <text evidence="4">The sequence shown here is derived from an EMBL/GenBank/DDBJ whole genome shotgun (WGS) entry which is preliminary data.</text>
</comment>
<keyword evidence="1" id="KW-0808">Transferase</keyword>
<sequence length="161" mass="17657">MSGARIRPARRADIPALLGLMRELAAFEDYLAAFAVDAAALQQRAFGPRAQCRIFVAEAAGELLGYAVALAIPFTYDLRPNIRLKELYVVPGQRDAGLGRRLLARVAAWALSQNAGRLQWDVLRGNQAAERFYQRQGGQPEQKWCAYEMALPALQALAASA</sequence>
<dbReference type="Gene3D" id="3.40.630.30">
    <property type="match status" value="1"/>
</dbReference>
<keyword evidence="2" id="KW-0012">Acyltransferase</keyword>
<feature type="domain" description="N-acetyltransferase" evidence="3">
    <location>
        <begin position="4"/>
        <end position="154"/>
    </location>
</feature>
<dbReference type="RefSeq" id="WP_262410563.1">
    <property type="nucleotide sequence ID" value="NZ_LZEU01000001.1"/>
</dbReference>
<dbReference type="EMBL" id="LZEU01000001">
    <property type="protein sequence ID" value="MBC9250501.1"/>
    <property type="molecule type" value="Genomic_DNA"/>
</dbReference>
<evidence type="ECO:0000313" key="4">
    <source>
        <dbReference type="EMBL" id="MBC9250501.1"/>
    </source>
</evidence>
<evidence type="ECO:0000259" key="3">
    <source>
        <dbReference type="PROSITE" id="PS51186"/>
    </source>
</evidence>
<dbReference type="PANTHER" id="PTHR10545:SF29">
    <property type="entry name" value="GH14572P-RELATED"/>
    <property type="match status" value="1"/>
</dbReference>
<dbReference type="CDD" id="cd04301">
    <property type="entry name" value="NAT_SF"/>
    <property type="match status" value="1"/>
</dbReference>
<evidence type="ECO:0000313" key="5">
    <source>
        <dbReference type="Proteomes" id="UP000744555"/>
    </source>
</evidence>
<dbReference type="Proteomes" id="UP000744555">
    <property type="component" value="Unassembled WGS sequence"/>
</dbReference>